<keyword evidence="1" id="KW-0732">Signal</keyword>
<name>A0A7M7MRW8_APIME</name>
<feature type="chain" id="PRO_5044660651" evidence="1">
    <location>
        <begin position="26"/>
        <end position="124"/>
    </location>
</feature>
<evidence type="ECO:0000256" key="1">
    <source>
        <dbReference type="SAM" id="SignalP"/>
    </source>
</evidence>
<dbReference type="EnsemblMetazoa" id="XM_026444293">
    <property type="protein sequence ID" value="XP_026300078"/>
    <property type="gene ID" value="LOC102654968"/>
</dbReference>
<reference evidence="2" key="1">
    <citation type="submission" date="2021-01" db="UniProtKB">
        <authorList>
            <consortium name="EnsemblMetazoa"/>
        </authorList>
    </citation>
    <scope>IDENTIFICATION</scope>
    <source>
        <strain evidence="2">DH4</strain>
    </source>
</reference>
<dbReference type="RefSeq" id="XP_026300078.1">
    <property type="nucleotide sequence ID" value="XM_026444293.1"/>
</dbReference>
<sequence length="124" mass="14017">MAGLFTTLLVLCALNVILIPDTIYARSFPLLRQKRISDQMLAEADTRSGLSNVKGMVKTVPVGFGVFNLEQIGRRRRSTINNKLETLKRIMQIINDNPELLDEDNVLSPQVKLKENQSDEYSLI</sequence>
<accession>A0A7M7MRW8</accession>
<feature type="signal peptide" evidence="1">
    <location>
        <begin position="1"/>
        <end position="25"/>
    </location>
</feature>
<dbReference type="OrthoDB" id="6514900at2759"/>
<proteinExistence type="predicted"/>
<gene>
    <name evidence="2" type="primary">102654968</name>
    <name evidence="4" type="synonym">LOC102654968</name>
</gene>
<keyword evidence="3" id="KW-1185">Reference proteome</keyword>
<organism evidence="2">
    <name type="scientific">Apis mellifera</name>
    <name type="common">Honeybee</name>
    <dbReference type="NCBI Taxonomy" id="7460"/>
    <lineage>
        <taxon>Eukaryota</taxon>
        <taxon>Metazoa</taxon>
        <taxon>Ecdysozoa</taxon>
        <taxon>Arthropoda</taxon>
        <taxon>Hexapoda</taxon>
        <taxon>Insecta</taxon>
        <taxon>Pterygota</taxon>
        <taxon>Neoptera</taxon>
        <taxon>Endopterygota</taxon>
        <taxon>Hymenoptera</taxon>
        <taxon>Apocrita</taxon>
        <taxon>Aculeata</taxon>
        <taxon>Apoidea</taxon>
        <taxon>Anthophila</taxon>
        <taxon>Apidae</taxon>
        <taxon>Apis</taxon>
    </lineage>
</organism>
<reference evidence="4" key="2">
    <citation type="submission" date="2025-04" db="UniProtKB">
        <authorList>
            <consortium name="RefSeq"/>
        </authorList>
    </citation>
    <scope>IDENTIFICATION</scope>
    <source>
        <strain evidence="4">DH4</strain>
        <tissue evidence="4">Whole body</tissue>
    </source>
</reference>
<evidence type="ECO:0000313" key="4">
    <source>
        <dbReference type="RefSeq" id="XP_026300078.1"/>
    </source>
</evidence>
<dbReference type="Proteomes" id="UP000005203">
    <property type="component" value="Linkage group LG12"/>
</dbReference>
<dbReference type="AlphaFoldDB" id="A0A7M7MRW8"/>
<evidence type="ECO:0000313" key="2">
    <source>
        <dbReference type="EnsemblMetazoa" id="XP_026300078"/>
    </source>
</evidence>
<evidence type="ECO:0000313" key="3">
    <source>
        <dbReference type="Proteomes" id="UP000005203"/>
    </source>
</evidence>
<accession>A0A8B8H8V4</accession>
<protein>
    <submittedName>
        <fullName evidence="4">Uncharacterized protein LOC102654968 isoform X2</fullName>
    </submittedName>
</protein>